<evidence type="ECO:0000259" key="1">
    <source>
        <dbReference type="Pfam" id="PF00149"/>
    </source>
</evidence>
<proteinExistence type="predicted"/>
<gene>
    <name evidence="2" type="primary">cpdA_2</name>
    <name evidence="2" type="ORF">NNJEOMEG_01179</name>
</gene>
<dbReference type="GO" id="GO:0004115">
    <property type="term" value="F:3',5'-cyclic-AMP phosphodiesterase activity"/>
    <property type="evidence" value="ECO:0007669"/>
    <property type="project" value="UniProtKB-EC"/>
</dbReference>
<reference evidence="2 3" key="1">
    <citation type="submission" date="2020-04" db="EMBL/GenBank/DDBJ databases">
        <authorList>
            <consortium name="Desulfovibrio sp. FSS-1 genome sequencing consortium"/>
            <person name="Shimoshige H."/>
            <person name="Kobayashi H."/>
            <person name="Maekawa T."/>
        </authorList>
    </citation>
    <scope>NUCLEOTIDE SEQUENCE [LARGE SCALE GENOMIC DNA]</scope>
    <source>
        <strain evidence="2 3">SIID29052-01</strain>
    </source>
</reference>
<keyword evidence="3" id="KW-1185">Reference proteome</keyword>
<keyword evidence="2" id="KW-0378">Hydrolase</keyword>
<dbReference type="Pfam" id="PF00149">
    <property type="entry name" value="Metallophos"/>
    <property type="match status" value="1"/>
</dbReference>
<protein>
    <submittedName>
        <fullName evidence="2">3',5'-cyclic adenosine monophosphate phosphodiesterase CpdA</fullName>
        <ecNumber evidence="2">3.1.4.53</ecNumber>
    </submittedName>
</protein>
<dbReference type="InterPro" id="IPR029052">
    <property type="entry name" value="Metallo-depent_PP-like"/>
</dbReference>
<organism evidence="2 3">
    <name type="scientific">Fundidesulfovibrio magnetotacticus</name>
    <dbReference type="NCBI Taxonomy" id="2730080"/>
    <lineage>
        <taxon>Bacteria</taxon>
        <taxon>Pseudomonadati</taxon>
        <taxon>Thermodesulfobacteriota</taxon>
        <taxon>Desulfovibrionia</taxon>
        <taxon>Desulfovibrionales</taxon>
        <taxon>Desulfovibrionaceae</taxon>
        <taxon>Fundidesulfovibrio</taxon>
    </lineage>
</organism>
<dbReference type="Proteomes" id="UP000494245">
    <property type="component" value="Unassembled WGS sequence"/>
</dbReference>
<dbReference type="PANTHER" id="PTHR37523">
    <property type="entry name" value="METALLOPHOSPHOESTERASE"/>
    <property type="match status" value="1"/>
</dbReference>
<name>A0A6V8LUM1_9BACT</name>
<accession>A0A6V8LUM1</accession>
<dbReference type="AlphaFoldDB" id="A0A6V8LUM1"/>
<dbReference type="InterPro" id="IPR004843">
    <property type="entry name" value="Calcineurin-like_PHP"/>
</dbReference>
<dbReference type="RefSeq" id="WP_173082291.1">
    <property type="nucleotide sequence ID" value="NZ_BLTE01000004.1"/>
</dbReference>
<dbReference type="Gene3D" id="3.60.21.10">
    <property type="match status" value="1"/>
</dbReference>
<comment type="caution">
    <text evidence="2">The sequence shown here is derived from an EMBL/GenBank/DDBJ whole genome shotgun (WGS) entry which is preliminary data.</text>
</comment>
<evidence type="ECO:0000313" key="2">
    <source>
        <dbReference type="EMBL" id="GFK93347.1"/>
    </source>
</evidence>
<evidence type="ECO:0000313" key="3">
    <source>
        <dbReference type="Proteomes" id="UP000494245"/>
    </source>
</evidence>
<dbReference type="EMBL" id="BLTE01000004">
    <property type="protein sequence ID" value="GFK93347.1"/>
    <property type="molecule type" value="Genomic_DNA"/>
</dbReference>
<dbReference type="PANTHER" id="PTHR37523:SF1">
    <property type="entry name" value="CALCINEURIN-LIKE PHOSPHOESTERASE DOMAIN-CONTAINING PROTEIN"/>
    <property type="match status" value="1"/>
</dbReference>
<dbReference type="SUPFAM" id="SSF56300">
    <property type="entry name" value="Metallo-dependent phosphatases"/>
    <property type="match status" value="1"/>
</dbReference>
<feature type="domain" description="Calcineurin-like phosphoesterase" evidence="1">
    <location>
        <begin position="11"/>
        <end position="183"/>
    </location>
</feature>
<dbReference type="EC" id="3.1.4.53" evidence="2"/>
<sequence length="228" mass="24260">MTNQHPYWIGIGDIHGQTANLARIPELPGADAVIVTGDMTNRGGREEASRVIEAVTRLNPRVLAQIGNMDRLAAQEMLEASGMNLHGRVVRLAPGLCAMGVGWSAPTPFGTPSEVPDEQLGQWLREVHARVKDREALLLVCHNPPQGTAADRLSGGAHVGSPAVRAFIEEVQPQVCLTGHIHEARGEDRIGRTLVVNPGDLASGGYVRLDWDGSALSARVLTAGEAAL</sequence>
<reference evidence="2 3" key="2">
    <citation type="submission" date="2020-05" db="EMBL/GenBank/DDBJ databases">
        <title>Draft genome sequence of Desulfovibrio sp. strainFSS-1.</title>
        <authorList>
            <person name="Shimoshige H."/>
            <person name="Kobayashi H."/>
            <person name="Maekawa T."/>
        </authorList>
    </citation>
    <scope>NUCLEOTIDE SEQUENCE [LARGE SCALE GENOMIC DNA]</scope>
    <source>
        <strain evidence="2 3">SIID29052-01</strain>
    </source>
</reference>